<keyword evidence="4" id="KW-0677">Repeat</keyword>
<name>A0A7G2C2L3_9TRYP</name>
<dbReference type="InterPro" id="IPR036322">
    <property type="entry name" value="WD40_repeat_dom_sf"/>
</dbReference>
<evidence type="ECO:0000313" key="6">
    <source>
        <dbReference type="Proteomes" id="UP000515908"/>
    </source>
</evidence>
<dbReference type="VEuPathDB" id="TriTrypDB:ADEAN_000088200"/>
<dbReference type="InterPro" id="IPR015943">
    <property type="entry name" value="WD40/YVTN_repeat-like_dom_sf"/>
</dbReference>
<dbReference type="AlphaFoldDB" id="A0A7G2C2L3"/>
<dbReference type="GO" id="GO:0005868">
    <property type="term" value="C:cytoplasmic dynein complex"/>
    <property type="evidence" value="ECO:0007669"/>
    <property type="project" value="TreeGrafter"/>
</dbReference>
<keyword evidence="6" id="KW-1185">Reference proteome</keyword>
<dbReference type="Proteomes" id="UP000515908">
    <property type="component" value="Chromosome 01"/>
</dbReference>
<proteinExistence type="predicted"/>
<reference evidence="5 6" key="1">
    <citation type="submission" date="2020-08" db="EMBL/GenBank/DDBJ databases">
        <authorList>
            <person name="Newling K."/>
            <person name="Davey J."/>
            <person name="Forrester S."/>
        </authorList>
    </citation>
    <scope>NUCLEOTIDE SEQUENCE [LARGE SCALE GENOMIC DNA]</scope>
    <source>
        <strain evidence="6">Crithidia deanei Carvalho (ATCC PRA-265)</strain>
    </source>
</reference>
<comment type="subcellular location">
    <subcellularLocation>
        <location evidence="1">Cytoplasm</location>
    </subcellularLocation>
</comment>
<dbReference type="PANTHER" id="PTHR12442:SF26">
    <property type="entry name" value="CYTOPLASMIC DYNEIN 2 INTERMEDIATE CHAIN 2"/>
    <property type="match status" value="1"/>
</dbReference>
<dbReference type="InterPro" id="IPR050687">
    <property type="entry name" value="Dynein_IC"/>
</dbReference>
<gene>
    <name evidence="5" type="ORF">ADEAN_000088200</name>
</gene>
<dbReference type="SMART" id="SM00320">
    <property type="entry name" value="WD40"/>
    <property type="match status" value="6"/>
</dbReference>
<dbReference type="GO" id="GO:0097014">
    <property type="term" value="C:ciliary plasm"/>
    <property type="evidence" value="ECO:0007669"/>
    <property type="project" value="TreeGrafter"/>
</dbReference>
<evidence type="ECO:0000256" key="1">
    <source>
        <dbReference type="ARBA" id="ARBA00004496"/>
    </source>
</evidence>
<dbReference type="EMBL" id="LR877145">
    <property type="protein sequence ID" value="CAD2213441.1"/>
    <property type="molecule type" value="Genomic_DNA"/>
</dbReference>
<dbReference type="GO" id="GO:0042073">
    <property type="term" value="P:intraciliary transport"/>
    <property type="evidence" value="ECO:0007669"/>
    <property type="project" value="TreeGrafter"/>
</dbReference>
<dbReference type="Gene3D" id="2.130.10.10">
    <property type="entry name" value="YVTN repeat-like/Quinoprotein amine dehydrogenase"/>
    <property type="match status" value="2"/>
</dbReference>
<keyword evidence="3" id="KW-0853">WD repeat</keyword>
<dbReference type="GO" id="GO:0045504">
    <property type="term" value="F:dynein heavy chain binding"/>
    <property type="evidence" value="ECO:0007669"/>
    <property type="project" value="TreeGrafter"/>
</dbReference>
<dbReference type="PANTHER" id="PTHR12442">
    <property type="entry name" value="DYNEIN INTERMEDIATE CHAIN"/>
    <property type="match status" value="1"/>
</dbReference>
<evidence type="ECO:0000256" key="2">
    <source>
        <dbReference type="ARBA" id="ARBA00022490"/>
    </source>
</evidence>
<accession>A0A7G2C2L3</accession>
<protein>
    <submittedName>
        <fullName evidence="5">WD domain, G-beta repeat, putative</fullName>
    </submittedName>
</protein>
<evidence type="ECO:0000313" key="5">
    <source>
        <dbReference type="EMBL" id="CAD2213441.1"/>
    </source>
</evidence>
<evidence type="ECO:0000256" key="3">
    <source>
        <dbReference type="ARBA" id="ARBA00022574"/>
    </source>
</evidence>
<organism evidence="5 6">
    <name type="scientific">Angomonas deanei</name>
    <dbReference type="NCBI Taxonomy" id="59799"/>
    <lineage>
        <taxon>Eukaryota</taxon>
        <taxon>Discoba</taxon>
        <taxon>Euglenozoa</taxon>
        <taxon>Kinetoplastea</taxon>
        <taxon>Metakinetoplastina</taxon>
        <taxon>Trypanosomatida</taxon>
        <taxon>Trypanosomatidae</taxon>
        <taxon>Strigomonadinae</taxon>
        <taxon>Angomonas</taxon>
    </lineage>
</organism>
<dbReference type="InterPro" id="IPR001680">
    <property type="entry name" value="WD40_rpt"/>
</dbReference>
<keyword evidence="2" id="KW-0963">Cytoplasm</keyword>
<evidence type="ECO:0000256" key="4">
    <source>
        <dbReference type="ARBA" id="ARBA00022737"/>
    </source>
</evidence>
<dbReference type="SUPFAM" id="SSF50978">
    <property type="entry name" value="WD40 repeat-like"/>
    <property type="match status" value="1"/>
</dbReference>
<dbReference type="Pfam" id="PF00400">
    <property type="entry name" value="WD40"/>
    <property type="match status" value="2"/>
</dbReference>
<sequence>MDFKNQLTGEIYIPSTWQKKVSYAESAVQTEPLEKVEVEVQTTISSLQTVDQLDKNVSTSEDKKPLKAVMEGLQYAYAGVEYDHEKLATFLEAAKEDMLAILYKNAKSSAFDNYAPNWSKQNTDLSEVYTFTSPHATDGKYHALDISWNSNGTMLAVGYGRIDTSGWCYKGGYVCIWNLIRPDLDCNAPHYTLETDTYVTCLSFHPTNSQMLAVGTYSGEVIVFPNVYDSVPEEYSSNQSPVNHQEPITSLYWLLNLQEIRDKNRYLLCSSGQDGQITFWSPQNKMTSPIAVYGVKNKRRIPVGIQTMCHSRSAASDKDSINTATLDAAIMIGLESGDLGRGRTGFINVDADPAIQQGVQSIELDWMDGHRGPIQKVCPSPFFRNLFATCSSDGSAHLYTDMERSPALLLEPSTETKHFLYDVQFSPFRPSVLALASRSSSLHLYDLQKVQSKPVYSVEAGSEGSALVCLRFNPSSPEFVASGDTNGTVHVWKLPSDLTQMTEQERNAVRAHATANTKDAEAKEGAIPETANESKAIRALLGFNL</sequence>
<dbReference type="GO" id="GO:0045503">
    <property type="term" value="F:dynein light chain binding"/>
    <property type="evidence" value="ECO:0007669"/>
    <property type="project" value="TreeGrafter"/>
</dbReference>